<keyword evidence="3" id="KW-0732">Signal</keyword>
<reference evidence="5" key="1">
    <citation type="journal article" date="2019" name="Int. J. Syst. Evol. Microbiol.">
        <title>The Global Catalogue of Microorganisms (GCM) 10K type strain sequencing project: providing services to taxonomists for standard genome sequencing and annotation.</title>
        <authorList>
            <consortium name="The Broad Institute Genomics Platform"/>
            <consortium name="The Broad Institute Genome Sequencing Center for Infectious Disease"/>
            <person name="Wu L."/>
            <person name="Ma J."/>
        </authorList>
    </citation>
    <scope>NUCLEOTIDE SEQUENCE [LARGE SCALE GENOMIC DNA]</scope>
    <source>
        <strain evidence="5">JCM 18401</strain>
    </source>
</reference>
<evidence type="ECO:0000256" key="1">
    <source>
        <dbReference type="SAM" id="MobiDB-lite"/>
    </source>
</evidence>
<evidence type="ECO:0000256" key="2">
    <source>
        <dbReference type="SAM" id="Phobius"/>
    </source>
</evidence>
<dbReference type="EMBL" id="BAABJZ010000005">
    <property type="protein sequence ID" value="GAA4873818.1"/>
    <property type="molecule type" value="Genomic_DNA"/>
</dbReference>
<accession>A0ABP9ECA7</accession>
<feature type="region of interest" description="Disordered" evidence="1">
    <location>
        <begin position="398"/>
        <end position="427"/>
    </location>
</feature>
<keyword evidence="2" id="KW-0812">Transmembrane</keyword>
<comment type="caution">
    <text evidence="4">The sequence shown here is derived from an EMBL/GenBank/DDBJ whole genome shotgun (WGS) entry which is preliminary data.</text>
</comment>
<evidence type="ECO:0000313" key="4">
    <source>
        <dbReference type="EMBL" id="GAA4873818.1"/>
    </source>
</evidence>
<keyword evidence="2" id="KW-0472">Membrane</keyword>
<feature type="signal peptide" evidence="3">
    <location>
        <begin position="1"/>
        <end position="28"/>
    </location>
</feature>
<dbReference type="NCBIfam" id="TIGR03503">
    <property type="entry name" value="TIGR03503 family protein"/>
    <property type="match status" value="1"/>
</dbReference>
<gene>
    <name evidence="4" type="ORF">GCM10023333_03330</name>
</gene>
<dbReference type="Proteomes" id="UP001499988">
    <property type="component" value="Unassembled WGS sequence"/>
</dbReference>
<keyword evidence="2" id="KW-1133">Transmembrane helix</keyword>
<proteinExistence type="predicted"/>
<feature type="chain" id="PRO_5046069055" evidence="3">
    <location>
        <begin position="29"/>
        <end position="427"/>
    </location>
</feature>
<feature type="transmembrane region" description="Helical" evidence="2">
    <location>
        <begin position="365"/>
        <end position="387"/>
    </location>
</feature>
<sequence>MMPFGSVSRKLCCALAWGMALFSSVLVAEPQTLALLDNRFRIDHAVDEITILVRRDIGSAPVVVVQPDGSKWYAERHPESVRWSVTQSSDMIQIRQPTPGPWQLVGAVEPGSEVRLMTDINLAHDAFPETIYRGQRLKLTAEIQGDSDRIEMRDFYQQLEWNVIIHSANRPGDENFAAGPYRIGTYYDDGEGLDERPHDGIFTANLNFDYPVGLYELQMSVENPVFSRQTRQSVTIIPQPLRMRVEGEPNDGYQLVLDIEPEVIPRTLHLALSVQTPEHSAVELVITPSQFTQRIALPMLNQHGNYVISGQVVGTRNTGNEFYLELPSLSVYVSPPLPPPLQQQELATLAMERALVQEQRAREKVLWVVGIVNILLLVLGCLVLALWRKRQRSYQRLMSQPAPEADLTPEEVDMTELVSDLSPKKST</sequence>
<keyword evidence="5" id="KW-1185">Reference proteome</keyword>
<dbReference type="InterPro" id="IPR020010">
    <property type="entry name" value="CHP03503"/>
</dbReference>
<organism evidence="4 5">
    <name type="scientific">Ferrimonas pelagia</name>
    <dbReference type="NCBI Taxonomy" id="1177826"/>
    <lineage>
        <taxon>Bacteria</taxon>
        <taxon>Pseudomonadati</taxon>
        <taxon>Pseudomonadota</taxon>
        <taxon>Gammaproteobacteria</taxon>
        <taxon>Alteromonadales</taxon>
        <taxon>Ferrimonadaceae</taxon>
        <taxon>Ferrimonas</taxon>
    </lineage>
</organism>
<evidence type="ECO:0000256" key="3">
    <source>
        <dbReference type="SAM" id="SignalP"/>
    </source>
</evidence>
<name>A0ABP9ECA7_9GAMM</name>
<protein>
    <submittedName>
        <fullName evidence="4">TIGR03503 family protein</fullName>
    </submittedName>
</protein>
<evidence type="ECO:0000313" key="5">
    <source>
        <dbReference type="Proteomes" id="UP001499988"/>
    </source>
</evidence>